<accession>A0ABD0QWG5</accession>
<proteinExistence type="predicted"/>
<organism evidence="1 2">
    <name type="scientific">Cirrhinus mrigala</name>
    <name type="common">Mrigala</name>
    <dbReference type="NCBI Taxonomy" id="683832"/>
    <lineage>
        <taxon>Eukaryota</taxon>
        <taxon>Metazoa</taxon>
        <taxon>Chordata</taxon>
        <taxon>Craniata</taxon>
        <taxon>Vertebrata</taxon>
        <taxon>Euteleostomi</taxon>
        <taxon>Actinopterygii</taxon>
        <taxon>Neopterygii</taxon>
        <taxon>Teleostei</taxon>
        <taxon>Ostariophysi</taxon>
        <taxon>Cypriniformes</taxon>
        <taxon>Cyprinidae</taxon>
        <taxon>Labeoninae</taxon>
        <taxon>Labeonini</taxon>
        <taxon>Cirrhinus</taxon>
    </lineage>
</organism>
<name>A0ABD0QWG5_CIRMR</name>
<protein>
    <submittedName>
        <fullName evidence="1">Uncharacterized protein</fullName>
    </submittedName>
</protein>
<sequence>MEDLHEFCPVFSDHGGAEESGRVRCAVELRRRNVNDCEITNMRGTRVCRCLGVYEENISKTSRHQTRDLESSCP</sequence>
<reference evidence="1 2" key="1">
    <citation type="submission" date="2024-05" db="EMBL/GenBank/DDBJ databases">
        <title>Genome sequencing and assembly of Indian major carp, Cirrhinus mrigala (Hamilton, 1822).</title>
        <authorList>
            <person name="Mohindra V."/>
            <person name="Chowdhury L.M."/>
            <person name="Lal K."/>
            <person name="Jena J.K."/>
        </authorList>
    </citation>
    <scope>NUCLEOTIDE SEQUENCE [LARGE SCALE GENOMIC DNA]</scope>
    <source>
        <strain evidence="1">CM1030</strain>
        <tissue evidence="1">Blood</tissue>
    </source>
</reference>
<keyword evidence="2" id="KW-1185">Reference proteome</keyword>
<dbReference type="Proteomes" id="UP001529510">
    <property type="component" value="Unassembled WGS sequence"/>
</dbReference>
<evidence type="ECO:0000313" key="2">
    <source>
        <dbReference type="Proteomes" id="UP001529510"/>
    </source>
</evidence>
<dbReference type="AlphaFoldDB" id="A0ABD0QWG5"/>
<evidence type="ECO:0000313" key="1">
    <source>
        <dbReference type="EMBL" id="KAL0190137.1"/>
    </source>
</evidence>
<feature type="non-terminal residue" evidence="1">
    <location>
        <position position="74"/>
    </location>
</feature>
<comment type="caution">
    <text evidence="1">The sequence shown here is derived from an EMBL/GenBank/DDBJ whole genome shotgun (WGS) entry which is preliminary data.</text>
</comment>
<gene>
    <name evidence="1" type="ORF">M9458_012835</name>
</gene>
<dbReference type="EMBL" id="JAMKFB020000006">
    <property type="protein sequence ID" value="KAL0190137.1"/>
    <property type="molecule type" value="Genomic_DNA"/>
</dbReference>